<evidence type="ECO:0000259" key="3">
    <source>
        <dbReference type="Pfam" id="PF00685"/>
    </source>
</evidence>
<dbReference type="Pfam" id="PF00685">
    <property type="entry name" value="Sulfotransfer_1"/>
    <property type="match status" value="1"/>
</dbReference>
<protein>
    <submittedName>
        <fullName evidence="5">Sulfotransferase 1A1</fullName>
    </submittedName>
</protein>
<dbReference type="InterPro" id="IPR027417">
    <property type="entry name" value="P-loop_NTPase"/>
</dbReference>
<sequence>MTSVKPLSIQNVLETARVQFCTMKTYVKDGIPYIFSCYVPDFEEMFRQISDAKLKDDDVFLCGFARSGNHWLSDILSMILSQKATFTEYHFHSRFPELMGLDVNKKFQAISEPRLFVSHLHPSRLPRAILQKPVKLVYVLRNPKDALASWYKVATSLRTDGDCFYGSWDEFFELQLTGEFSWGSWFQHVLAWEKFMKENPSVPVFVVQFEKLKEHPKDVIADLCHFLGRPDTLTEEIATATSFENMKIGTKEREKEADQIFLKDGKTMAMVSGKTQGWKKRFTVDQSERFNKFFEEALTGNGLADRVKDYIN</sequence>
<evidence type="ECO:0000313" key="5">
    <source>
        <dbReference type="RefSeq" id="XP_005095451.1"/>
    </source>
</evidence>
<reference evidence="5" key="1">
    <citation type="submission" date="2025-08" db="UniProtKB">
        <authorList>
            <consortium name="RefSeq"/>
        </authorList>
    </citation>
    <scope>IDENTIFICATION</scope>
</reference>
<dbReference type="RefSeq" id="XP_005095451.1">
    <property type="nucleotide sequence ID" value="XM_005095394.3"/>
</dbReference>
<evidence type="ECO:0000256" key="1">
    <source>
        <dbReference type="ARBA" id="ARBA00005771"/>
    </source>
</evidence>
<evidence type="ECO:0000313" key="4">
    <source>
        <dbReference type="Proteomes" id="UP000694888"/>
    </source>
</evidence>
<proteinExistence type="inferred from homology"/>
<evidence type="ECO:0000256" key="2">
    <source>
        <dbReference type="ARBA" id="ARBA00022679"/>
    </source>
</evidence>
<dbReference type="InterPro" id="IPR000863">
    <property type="entry name" value="Sulfotransferase_dom"/>
</dbReference>
<comment type="similarity">
    <text evidence="1">Belongs to the sulfotransferase 1 family.</text>
</comment>
<name>A0ABM0JJZ2_APLCA</name>
<dbReference type="SUPFAM" id="SSF52540">
    <property type="entry name" value="P-loop containing nucleoside triphosphate hydrolases"/>
    <property type="match status" value="1"/>
</dbReference>
<keyword evidence="4" id="KW-1185">Reference proteome</keyword>
<accession>A0ABM0JJZ2</accession>
<dbReference type="GeneID" id="101845839"/>
<dbReference type="Proteomes" id="UP000694888">
    <property type="component" value="Unplaced"/>
</dbReference>
<organism evidence="4 5">
    <name type="scientific">Aplysia californica</name>
    <name type="common">California sea hare</name>
    <dbReference type="NCBI Taxonomy" id="6500"/>
    <lineage>
        <taxon>Eukaryota</taxon>
        <taxon>Metazoa</taxon>
        <taxon>Spiralia</taxon>
        <taxon>Lophotrochozoa</taxon>
        <taxon>Mollusca</taxon>
        <taxon>Gastropoda</taxon>
        <taxon>Heterobranchia</taxon>
        <taxon>Euthyneura</taxon>
        <taxon>Tectipleura</taxon>
        <taxon>Aplysiida</taxon>
        <taxon>Aplysioidea</taxon>
        <taxon>Aplysiidae</taxon>
        <taxon>Aplysia</taxon>
    </lineage>
</organism>
<feature type="domain" description="Sulfotransferase" evidence="3">
    <location>
        <begin position="56"/>
        <end position="301"/>
    </location>
</feature>
<gene>
    <name evidence="5" type="primary">LOC101845839</name>
</gene>
<keyword evidence="2" id="KW-0808">Transferase</keyword>
<dbReference type="Gene3D" id="3.40.50.300">
    <property type="entry name" value="P-loop containing nucleotide triphosphate hydrolases"/>
    <property type="match status" value="1"/>
</dbReference>
<dbReference type="PANTHER" id="PTHR11783">
    <property type="entry name" value="SULFOTRANSFERASE SULT"/>
    <property type="match status" value="1"/>
</dbReference>